<dbReference type="InterPro" id="IPR054691">
    <property type="entry name" value="LeuA/HCS_post-cat"/>
</dbReference>
<sequence>MVVFYPGRVRIFDTTLRDGEQAPGIDLSVEQKLMVARRLADLRVDVIEAGFPVASRAEYEATKLINQELSDRVEVIALSRCAKKDIEDTLSTGVSSIHLFLATSDIHLQYKLRMSREQAIERILESVSYAKENGLTVEFSPEDATRSDRAFLSEAITAALSAGADRINIPDTVGVMEPFGMYNLVVEIKRLVGNKILSVHCHNDFGMATANTVAAVSAGAEQVHVTVNGIGERAGNTSLEEVVMALKKLLKAEVGVVASRLYETSRFVAEVTGVPVPYFKPIVGDNAFGHEAGIHVHGVLQNPQTYEPMQPEEVGNFRRIALGKHSGSYGLKVMLNERGLTLSDEQLKKVLDEIKAEAERGCHVSVDQAVEIARRVCLSVKA</sequence>
<name>A0A2R6AP43_9ARCH</name>
<organism evidence="11 12">
    <name type="scientific">Candidatus Marsarchaeota G2 archaeon OSP_D</name>
    <dbReference type="NCBI Taxonomy" id="1978157"/>
    <lineage>
        <taxon>Archaea</taxon>
        <taxon>Candidatus Marsarchaeota</taxon>
        <taxon>Candidatus Marsarchaeota group 2</taxon>
    </lineage>
</organism>
<dbReference type="Pfam" id="PF22617">
    <property type="entry name" value="HCS_D2"/>
    <property type="match status" value="1"/>
</dbReference>
<evidence type="ECO:0000256" key="7">
    <source>
        <dbReference type="ARBA" id="ARBA00023304"/>
    </source>
</evidence>
<evidence type="ECO:0000256" key="9">
    <source>
        <dbReference type="RuleBase" id="RU003523"/>
    </source>
</evidence>
<dbReference type="InterPro" id="IPR000891">
    <property type="entry name" value="PYR_CT"/>
</dbReference>
<dbReference type="PROSITE" id="PS00816">
    <property type="entry name" value="AIPM_HOMOCIT_SYNTH_2"/>
    <property type="match status" value="1"/>
</dbReference>
<dbReference type="PANTHER" id="PTHR10277">
    <property type="entry name" value="HOMOCITRATE SYNTHASE-RELATED"/>
    <property type="match status" value="1"/>
</dbReference>
<dbReference type="FunFam" id="1.10.238.260:FF:000001">
    <property type="entry name" value="2-isopropylmalate synthase"/>
    <property type="match status" value="1"/>
</dbReference>
<evidence type="ECO:0000313" key="12">
    <source>
        <dbReference type="Proteomes" id="UP000240322"/>
    </source>
</evidence>
<dbReference type="InterPro" id="IPR002034">
    <property type="entry name" value="AIPM/Hcit_synth_CS"/>
</dbReference>
<dbReference type="GO" id="GO:0003852">
    <property type="term" value="F:2-isopropylmalate synthase activity"/>
    <property type="evidence" value="ECO:0007669"/>
    <property type="project" value="UniProtKB-EC"/>
</dbReference>
<dbReference type="EC" id="2.3.3.13" evidence="3"/>
<protein>
    <recommendedName>
        <fullName evidence="3">2-isopropylmalate synthase</fullName>
        <ecNumber evidence="3">2.3.3.13</ecNumber>
    </recommendedName>
    <alternativeName>
        <fullName evidence="8">Alpha-isopropylmalate synthase</fullName>
    </alternativeName>
</protein>
<dbReference type="PROSITE" id="PS00815">
    <property type="entry name" value="AIPM_HOMOCIT_SYNTH_1"/>
    <property type="match status" value="1"/>
</dbReference>
<evidence type="ECO:0000313" key="11">
    <source>
        <dbReference type="EMBL" id="PSN88154.1"/>
    </source>
</evidence>
<evidence type="ECO:0000256" key="2">
    <source>
        <dbReference type="ARBA" id="ARBA00006154"/>
    </source>
</evidence>
<dbReference type="InterPro" id="IPR054948">
    <property type="entry name" value="IPMS"/>
</dbReference>
<dbReference type="NCBIfam" id="NF041069">
    <property type="entry name" value="IPMS_Sufob"/>
    <property type="match status" value="1"/>
</dbReference>
<dbReference type="PROSITE" id="PS50991">
    <property type="entry name" value="PYR_CT"/>
    <property type="match status" value="1"/>
</dbReference>
<evidence type="ECO:0000256" key="3">
    <source>
        <dbReference type="ARBA" id="ARBA00012973"/>
    </source>
</evidence>
<dbReference type="GO" id="GO:0009098">
    <property type="term" value="P:L-leucine biosynthetic process"/>
    <property type="evidence" value="ECO:0007669"/>
    <property type="project" value="UniProtKB-KW"/>
</dbReference>
<dbReference type="NCBIfam" id="TIGR02090">
    <property type="entry name" value="LEU1_arch"/>
    <property type="match status" value="1"/>
</dbReference>
<dbReference type="Pfam" id="PF00682">
    <property type="entry name" value="HMGL-like"/>
    <property type="match status" value="1"/>
</dbReference>
<dbReference type="Proteomes" id="UP000240322">
    <property type="component" value="Unassembled WGS sequence"/>
</dbReference>
<dbReference type="InterPro" id="IPR050073">
    <property type="entry name" value="2-IPM_HCS-like"/>
</dbReference>
<dbReference type="Gene3D" id="1.10.238.260">
    <property type="match status" value="1"/>
</dbReference>
<keyword evidence="5" id="KW-0028">Amino-acid biosynthesis</keyword>
<dbReference type="SUPFAM" id="SSF51569">
    <property type="entry name" value="Aldolase"/>
    <property type="match status" value="1"/>
</dbReference>
<evidence type="ECO:0000259" key="10">
    <source>
        <dbReference type="PROSITE" id="PS50991"/>
    </source>
</evidence>
<keyword evidence="7" id="KW-0100">Branched-chain amino acid biosynthesis</keyword>
<dbReference type="AlphaFoldDB" id="A0A2R6AP43"/>
<dbReference type="InterPro" id="IPR013785">
    <property type="entry name" value="Aldolase_TIM"/>
</dbReference>
<keyword evidence="4" id="KW-0432">Leucine biosynthesis</keyword>
<dbReference type="CDD" id="cd07940">
    <property type="entry name" value="DRE_TIM_IPMS"/>
    <property type="match status" value="1"/>
</dbReference>
<reference evidence="11 12" key="1">
    <citation type="submission" date="2017-04" db="EMBL/GenBank/DDBJ databases">
        <title>Novel microbial lineages endemic to geothermal iron-oxide mats fill important gaps in the evolutionary history of Archaea.</title>
        <authorList>
            <person name="Jay Z.J."/>
            <person name="Beam J.P."/>
            <person name="Dlakic M."/>
            <person name="Rusch D.B."/>
            <person name="Kozubal M.A."/>
            <person name="Inskeep W.P."/>
        </authorList>
    </citation>
    <scope>NUCLEOTIDE SEQUENCE [LARGE SCALE GENOMIC DNA]</scope>
    <source>
        <strain evidence="11">OSP_D</strain>
    </source>
</reference>
<feature type="domain" description="Pyruvate carboxyltransferase" evidence="10">
    <location>
        <begin position="9"/>
        <end position="262"/>
    </location>
</feature>
<dbReference type="Gene3D" id="3.20.20.70">
    <property type="entry name" value="Aldolase class I"/>
    <property type="match status" value="1"/>
</dbReference>
<evidence type="ECO:0000256" key="1">
    <source>
        <dbReference type="ARBA" id="ARBA00004689"/>
    </source>
</evidence>
<comment type="caution">
    <text evidence="11">The sequence shown here is derived from an EMBL/GenBank/DDBJ whole genome shotgun (WGS) entry which is preliminary data.</text>
</comment>
<accession>A0A2R6AP43</accession>
<comment type="similarity">
    <text evidence="2 9">Belongs to the alpha-IPM synthase/homocitrate synthase family.</text>
</comment>
<comment type="pathway">
    <text evidence="1">Amino-acid biosynthesis; L-leucine biosynthesis; L-leucine from 3-methyl-2-oxobutanoate: step 1/4.</text>
</comment>
<dbReference type="PANTHER" id="PTHR10277:SF9">
    <property type="entry name" value="2-ISOPROPYLMALATE SYNTHASE 1, CHLOROPLASTIC-RELATED"/>
    <property type="match status" value="1"/>
</dbReference>
<evidence type="ECO:0000256" key="6">
    <source>
        <dbReference type="ARBA" id="ARBA00022679"/>
    </source>
</evidence>
<keyword evidence="6 9" id="KW-0808">Transferase</keyword>
<evidence type="ECO:0000256" key="4">
    <source>
        <dbReference type="ARBA" id="ARBA00022430"/>
    </source>
</evidence>
<dbReference type="FunFam" id="3.20.20.70:FF:000010">
    <property type="entry name" value="2-isopropylmalate synthase"/>
    <property type="match status" value="1"/>
</dbReference>
<evidence type="ECO:0000256" key="5">
    <source>
        <dbReference type="ARBA" id="ARBA00022605"/>
    </source>
</evidence>
<gene>
    <name evidence="11" type="ORF">B9Q03_09580</name>
</gene>
<dbReference type="InterPro" id="IPR011830">
    <property type="entry name" value="LEU1_arch"/>
</dbReference>
<proteinExistence type="inferred from homology"/>
<evidence type="ECO:0000256" key="8">
    <source>
        <dbReference type="ARBA" id="ARBA00030312"/>
    </source>
</evidence>
<dbReference type="EMBL" id="NEXE01000130">
    <property type="protein sequence ID" value="PSN88154.1"/>
    <property type="molecule type" value="Genomic_DNA"/>
</dbReference>